<dbReference type="PROSITE" id="PS50850">
    <property type="entry name" value="MFS"/>
    <property type="match status" value="1"/>
</dbReference>
<feature type="transmembrane region" description="Helical" evidence="6">
    <location>
        <begin position="148"/>
        <end position="168"/>
    </location>
</feature>
<dbReference type="InterPro" id="IPR050189">
    <property type="entry name" value="MFS_Efflux_Transporters"/>
</dbReference>
<dbReference type="Pfam" id="PF07690">
    <property type="entry name" value="MFS_1"/>
    <property type="match status" value="1"/>
</dbReference>
<keyword evidence="9" id="KW-1185">Reference proteome</keyword>
<keyword evidence="4 6" id="KW-1133">Transmembrane helix</keyword>
<evidence type="ECO:0000256" key="2">
    <source>
        <dbReference type="ARBA" id="ARBA00022475"/>
    </source>
</evidence>
<evidence type="ECO:0000313" key="9">
    <source>
        <dbReference type="Proteomes" id="UP001201844"/>
    </source>
</evidence>
<evidence type="ECO:0000256" key="5">
    <source>
        <dbReference type="ARBA" id="ARBA00023136"/>
    </source>
</evidence>
<name>A0ABT0CTW9_9HYPH</name>
<feature type="transmembrane region" description="Helical" evidence="6">
    <location>
        <begin position="58"/>
        <end position="78"/>
    </location>
</feature>
<sequence>MTNTHIFATSPLYPPRPGRLPFSGLLALAMAGFITILTEALPAGLLPQIGAGLAVSDALAGQMVTIYAIGSLIAAIPLTAATQGMRRRPVLLAAIAGFAVANTITALSPSYLLTMAARFCAGVSAGLLWALLAGYAARMVPEAQKGRAIAVAMAGTPLALSLGIPAGTFLGTLLGWRACFGLISCLTLVLIMWVVAKVPDFKGQPMERRHRLGTVFVIPGVRPVLFVTLAFVLAHNILYTYVAPFLVEADMAARTDLVLLVFGTTALAAIWIVGVLIDRRLRTLSLASIALFGLAALALGLWGGNPAVVYGAVAIWGLAFGGTATLFQTALSNAAGDAADVAQSMLVTAWNLAIAGGGIVGGLILKQSGVGGFAPAIVILLVPAFITALYARHHAFPPAAHP</sequence>
<evidence type="ECO:0000259" key="7">
    <source>
        <dbReference type="PROSITE" id="PS50850"/>
    </source>
</evidence>
<feature type="transmembrane region" description="Helical" evidence="6">
    <location>
        <begin position="284"/>
        <end position="302"/>
    </location>
</feature>
<feature type="transmembrane region" description="Helical" evidence="6">
    <location>
        <begin position="308"/>
        <end position="327"/>
    </location>
</feature>
<gene>
    <name evidence="8" type="ORF">MKI86_23240</name>
</gene>
<reference evidence="8 9" key="1">
    <citation type="submission" date="2022-02" db="EMBL/GenBank/DDBJ databases">
        <title>Shinella B3.7 sp. nov., isolated from Sediment (Zhairuo Island).</title>
        <authorList>
            <person name="Chen G."/>
        </authorList>
    </citation>
    <scope>NUCLEOTIDE SEQUENCE [LARGE SCALE GENOMIC DNA]</scope>
    <source>
        <strain evidence="8 9">B3.7</strain>
        <plasmid evidence="8">unnamed</plasmid>
    </source>
</reference>
<dbReference type="CDD" id="cd17324">
    <property type="entry name" value="MFS_NepI_like"/>
    <property type="match status" value="1"/>
</dbReference>
<dbReference type="PANTHER" id="PTHR43124">
    <property type="entry name" value="PURINE EFFLUX PUMP PBUE"/>
    <property type="match status" value="1"/>
</dbReference>
<proteinExistence type="predicted"/>
<evidence type="ECO:0000256" key="6">
    <source>
        <dbReference type="SAM" id="Phobius"/>
    </source>
</evidence>
<feature type="transmembrane region" description="Helical" evidence="6">
    <location>
        <begin position="174"/>
        <end position="195"/>
    </location>
</feature>
<dbReference type="Proteomes" id="UP001201844">
    <property type="component" value="Unassembled WGS sequence"/>
</dbReference>
<dbReference type="PANTHER" id="PTHR43124:SF3">
    <property type="entry name" value="CHLORAMPHENICOL EFFLUX PUMP RV0191"/>
    <property type="match status" value="1"/>
</dbReference>
<keyword evidence="3 6" id="KW-0812">Transmembrane</keyword>
<keyword evidence="2" id="KW-1003">Cell membrane</keyword>
<feature type="transmembrane region" description="Helical" evidence="6">
    <location>
        <begin position="90"/>
        <end position="109"/>
    </location>
</feature>
<geneLocation type="plasmid" evidence="8">
    <name>unnamed</name>
</geneLocation>
<accession>A0ABT0CTW9</accession>
<dbReference type="EMBL" id="JAKVIN010000016">
    <property type="protein sequence ID" value="MCJ8152046.1"/>
    <property type="molecule type" value="Genomic_DNA"/>
</dbReference>
<evidence type="ECO:0000256" key="3">
    <source>
        <dbReference type="ARBA" id="ARBA00022692"/>
    </source>
</evidence>
<feature type="transmembrane region" description="Helical" evidence="6">
    <location>
        <begin position="215"/>
        <end position="237"/>
    </location>
</feature>
<feature type="transmembrane region" description="Helical" evidence="6">
    <location>
        <begin position="115"/>
        <end position="136"/>
    </location>
</feature>
<dbReference type="InterPro" id="IPR011701">
    <property type="entry name" value="MFS"/>
</dbReference>
<feature type="transmembrane region" description="Helical" evidence="6">
    <location>
        <begin position="371"/>
        <end position="391"/>
    </location>
</feature>
<dbReference type="InterPro" id="IPR020846">
    <property type="entry name" value="MFS_dom"/>
</dbReference>
<dbReference type="Gene3D" id="1.20.1250.20">
    <property type="entry name" value="MFS general substrate transporter like domains"/>
    <property type="match status" value="1"/>
</dbReference>
<comment type="caution">
    <text evidence="8">The sequence shown here is derived from an EMBL/GenBank/DDBJ whole genome shotgun (WGS) entry which is preliminary data.</text>
</comment>
<feature type="transmembrane region" description="Helical" evidence="6">
    <location>
        <begin position="347"/>
        <end position="365"/>
    </location>
</feature>
<evidence type="ECO:0000256" key="4">
    <source>
        <dbReference type="ARBA" id="ARBA00022989"/>
    </source>
</evidence>
<keyword evidence="8" id="KW-0614">Plasmid</keyword>
<dbReference type="RefSeq" id="WP_241605808.1">
    <property type="nucleotide sequence ID" value="NZ_JAKVIN010000016.1"/>
</dbReference>
<feature type="transmembrane region" description="Helical" evidence="6">
    <location>
        <begin position="20"/>
        <end position="38"/>
    </location>
</feature>
<dbReference type="InterPro" id="IPR036259">
    <property type="entry name" value="MFS_trans_sf"/>
</dbReference>
<feature type="transmembrane region" description="Helical" evidence="6">
    <location>
        <begin position="257"/>
        <end position="277"/>
    </location>
</feature>
<organism evidence="8 9">
    <name type="scientific">Shinella sedimenti</name>
    <dbReference type="NCBI Taxonomy" id="2919913"/>
    <lineage>
        <taxon>Bacteria</taxon>
        <taxon>Pseudomonadati</taxon>
        <taxon>Pseudomonadota</taxon>
        <taxon>Alphaproteobacteria</taxon>
        <taxon>Hyphomicrobiales</taxon>
        <taxon>Rhizobiaceae</taxon>
        <taxon>Shinella</taxon>
    </lineage>
</organism>
<protein>
    <submittedName>
        <fullName evidence="8">MFS transporter</fullName>
    </submittedName>
</protein>
<comment type="subcellular location">
    <subcellularLocation>
        <location evidence="1">Cell membrane</location>
        <topology evidence="1">Multi-pass membrane protein</topology>
    </subcellularLocation>
</comment>
<evidence type="ECO:0000313" key="8">
    <source>
        <dbReference type="EMBL" id="MCJ8152046.1"/>
    </source>
</evidence>
<dbReference type="SUPFAM" id="SSF103473">
    <property type="entry name" value="MFS general substrate transporter"/>
    <property type="match status" value="1"/>
</dbReference>
<keyword evidence="5 6" id="KW-0472">Membrane</keyword>
<feature type="domain" description="Major facilitator superfamily (MFS) profile" evidence="7">
    <location>
        <begin position="24"/>
        <end position="395"/>
    </location>
</feature>
<evidence type="ECO:0000256" key="1">
    <source>
        <dbReference type="ARBA" id="ARBA00004651"/>
    </source>
</evidence>